<dbReference type="Gene3D" id="3.40.50.10710">
    <property type="entry name" value="Metallo-hydrolase/oxidoreductase"/>
    <property type="match status" value="1"/>
</dbReference>
<keyword evidence="2" id="KW-0694">RNA-binding</keyword>
<dbReference type="PANTHER" id="PTHR43694:SF1">
    <property type="entry name" value="RIBONUCLEASE J"/>
    <property type="match status" value="1"/>
</dbReference>
<proteinExistence type="predicted"/>
<dbReference type="SUPFAM" id="SSF56281">
    <property type="entry name" value="Metallo-hydrolase/oxidoreductase"/>
    <property type="match status" value="1"/>
</dbReference>
<evidence type="ECO:0000259" key="3">
    <source>
        <dbReference type="SMART" id="SM00849"/>
    </source>
</evidence>
<dbReference type="GO" id="GO:0003723">
    <property type="term" value="F:RNA binding"/>
    <property type="evidence" value="ECO:0007669"/>
    <property type="project" value="UniProtKB-KW"/>
</dbReference>
<dbReference type="PANTHER" id="PTHR43694">
    <property type="entry name" value="RIBONUCLEASE J"/>
    <property type="match status" value="1"/>
</dbReference>
<sequence length="417" mass="48130">MMKIKILNGLTSIGGNFVRIEDGDKIIIFDQGIRFDLMNRFYSSFITPRGITELRNIGVLPNPEWYEGTDGVYISHMHLDHLGALSNIPHKTKVYLPSRAVYEYVEEKWCTSPTWLSLIPRKYYIEIEELKPFQNDKNNVMAVPVSHSAFPAYALIYLGKNESVLYTGDFRIESFLEPTIFHEINRGEDLFTFLEENKDIKIDFLIIEGTNIGSDRVPITPVETTKIINKLVKDRKQVLATLHSLDVEYAYTLLSIAEEMKMQVVIASIPLAKLLERIPDLPSKPYVIEEYVDYPTPLEKTSIENVNEKTLILVSYREIIELIKDLNMTGTLSKDCLSIISEPEPQMEEGSEYHVVANWLSLMGIESYRIRASGHYYQYQLETILTKIKPRKNIKIIHTEKPELFQQMLKRIIGKIS</sequence>
<reference evidence="4" key="1">
    <citation type="journal article" date="2020" name="mSystems">
        <title>Genome- and Community-Level Interaction Insights into Carbon Utilization and Element Cycling Functions of Hydrothermarchaeota in Hydrothermal Sediment.</title>
        <authorList>
            <person name="Zhou Z."/>
            <person name="Liu Y."/>
            <person name="Xu W."/>
            <person name="Pan J."/>
            <person name="Luo Z.H."/>
            <person name="Li M."/>
        </authorList>
    </citation>
    <scope>NUCLEOTIDE SEQUENCE [LARGE SCALE GENOMIC DNA]</scope>
    <source>
        <strain evidence="4">SpSt-34</strain>
    </source>
</reference>
<name>A0A7C2NZJ5_UNCW3</name>
<dbReference type="InterPro" id="IPR001279">
    <property type="entry name" value="Metallo-B-lactamas"/>
</dbReference>
<dbReference type="InterPro" id="IPR036866">
    <property type="entry name" value="RibonucZ/Hydroxyglut_hydro"/>
</dbReference>
<dbReference type="Gene3D" id="3.60.15.10">
    <property type="entry name" value="Ribonuclease Z/Hydroxyacylglutathione hydrolase-like"/>
    <property type="match status" value="1"/>
</dbReference>
<dbReference type="SMART" id="SM00849">
    <property type="entry name" value="Lactamase_B"/>
    <property type="match status" value="1"/>
</dbReference>
<protein>
    <recommendedName>
        <fullName evidence="3">Metallo-beta-lactamase domain-containing protein</fullName>
    </recommendedName>
</protein>
<keyword evidence="1" id="KW-0540">Nuclease</keyword>
<evidence type="ECO:0000256" key="2">
    <source>
        <dbReference type="ARBA" id="ARBA00022884"/>
    </source>
</evidence>
<feature type="domain" description="Metallo-beta-lactamase" evidence="3">
    <location>
        <begin position="14"/>
        <end position="216"/>
    </location>
</feature>
<organism evidence="4">
    <name type="scientific">candidate division WOR-3 bacterium</name>
    <dbReference type="NCBI Taxonomy" id="2052148"/>
    <lineage>
        <taxon>Bacteria</taxon>
        <taxon>Bacteria division WOR-3</taxon>
    </lineage>
</organism>
<evidence type="ECO:0000256" key="1">
    <source>
        <dbReference type="ARBA" id="ARBA00022839"/>
    </source>
</evidence>
<dbReference type="EMBL" id="DSOL01000024">
    <property type="protein sequence ID" value="HEN27232.1"/>
    <property type="molecule type" value="Genomic_DNA"/>
</dbReference>
<dbReference type="InterPro" id="IPR042173">
    <property type="entry name" value="RNase_J_2"/>
</dbReference>
<keyword evidence="1" id="KW-0378">Hydrolase</keyword>
<accession>A0A7C2NZJ5</accession>
<keyword evidence="1" id="KW-0269">Exonuclease</keyword>
<gene>
    <name evidence="4" type="ORF">ENQ77_00900</name>
</gene>
<comment type="caution">
    <text evidence="4">The sequence shown here is derived from an EMBL/GenBank/DDBJ whole genome shotgun (WGS) entry which is preliminary data.</text>
</comment>
<evidence type="ECO:0000313" key="4">
    <source>
        <dbReference type="EMBL" id="HEN27232.1"/>
    </source>
</evidence>
<dbReference type="AlphaFoldDB" id="A0A7C2NZJ5"/>
<dbReference type="GO" id="GO:0004527">
    <property type="term" value="F:exonuclease activity"/>
    <property type="evidence" value="ECO:0007669"/>
    <property type="project" value="UniProtKB-KW"/>
</dbReference>